<proteinExistence type="predicted"/>
<gene>
    <name evidence="1" type="ordered locus">CENSYa_0845</name>
</gene>
<keyword evidence="2" id="KW-1185">Reference proteome</keyword>
<dbReference type="STRING" id="414004.CENSYa_0845"/>
<dbReference type="EnsemblBacteria" id="ABK77478">
    <property type="protein sequence ID" value="ABK77478"/>
    <property type="gene ID" value="CENSYa_0845"/>
</dbReference>
<protein>
    <submittedName>
        <fullName evidence="1">Uncharacterized protein</fullName>
    </submittedName>
</protein>
<dbReference type="AlphaFoldDB" id="A0RVW1"/>
<sequence>MFLNLHGQDAKFRRHSTYPAPPRARHLGGPCFRAAAVYTPPRGTGLRDPLVLTLVDLAQKK</sequence>
<name>A0RVW1_CENSY</name>
<accession>A0RVW1</accession>
<reference evidence="1 2" key="1">
    <citation type="journal article" date="2006" name="Proc. Natl. Acad. Sci. U.S.A.">
        <title>Genomic analysis of the uncultivated marine crenarchaeote Cenarchaeum symbiosum.</title>
        <authorList>
            <person name="Hallam S.J."/>
            <person name="Konstantinidis K.T."/>
            <person name="Putnam N."/>
            <person name="Schleper C."/>
            <person name="Watanabe Y."/>
            <person name="Sugahara J."/>
            <person name="Preston C."/>
            <person name="de la Torre J."/>
            <person name="Richardson P.M."/>
            <person name="DeLong E.F."/>
        </authorList>
    </citation>
    <scope>NUCLEOTIDE SEQUENCE [LARGE SCALE GENOMIC DNA]</scope>
    <source>
        <strain evidence="2">A</strain>
    </source>
</reference>
<evidence type="ECO:0000313" key="2">
    <source>
        <dbReference type="Proteomes" id="UP000000758"/>
    </source>
</evidence>
<dbReference type="Proteomes" id="UP000000758">
    <property type="component" value="Chromosome"/>
</dbReference>
<dbReference type="KEGG" id="csy:CENSYa_0845"/>
<dbReference type="EMBL" id="DP000238">
    <property type="protein sequence ID" value="ABK77478.1"/>
    <property type="molecule type" value="Genomic_DNA"/>
</dbReference>
<dbReference type="HOGENOM" id="CLU_2911331_0_0_2"/>
<evidence type="ECO:0000313" key="1">
    <source>
        <dbReference type="EMBL" id="ABK77478.1"/>
    </source>
</evidence>
<organism evidence="1 2">
    <name type="scientific">Cenarchaeum symbiosum (strain A)</name>
    <dbReference type="NCBI Taxonomy" id="414004"/>
    <lineage>
        <taxon>Archaea</taxon>
        <taxon>Nitrososphaerota</taxon>
        <taxon>Candidatus Cenarchaeales</taxon>
        <taxon>Candidatus Cenarchaeaceae</taxon>
        <taxon>Candidatus Cenarchaeum</taxon>
    </lineage>
</organism>